<proteinExistence type="predicted"/>
<sequence>MIVGSSEVFEAISHPIRIRILEMLVKKPLRFADLKRRLGFKSSGQLDFHLKKLRGLIELDDDGRYTLTAQGYAALQALATFKRYWWQRWAFHFNAILYLLANLFCFNGLSSVVELCFTCFYGLDVVLRVLVGVQKGIFGGCEFKFD</sequence>
<keyword evidence="1" id="KW-0472">Membrane</keyword>
<evidence type="ECO:0000313" key="3">
    <source>
        <dbReference type="EMBL" id="RLE54415.1"/>
    </source>
</evidence>
<dbReference type="SMART" id="SM00418">
    <property type="entry name" value="HTH_ARSR"/>
    <property type="match status" value="1"/>
</dbReference>
<dbReference type="InterPro" id="IPR011991">
    <property type="entry name" value="ArsR-like_HTH"/>
</dbReference>
<dbReference type="InterPro" id="IPR036388">
    <property type="entry name" value="WH-like_DNA-bd_sf"/>
</dbReference>
<dbReference type="InterPro" id="IPR055771">
    <property type="entry name" value="DUF7347"/>
</dbReference>
<dbReference type="EMBL" id="QMRA01000026">
    <property type="protein sequence ID" value="RLE54415.1"/>
    <property type="molecule type" value="Genomic_DNA"/>
</dbReference>
<evidence type="ECO:0000313" key="4">
    <source>
        <dbReference type="Proteomes" id="UP000269499"/>
    </source>
</evidence>
<dbReference type="SUPFAM" id="SSF46785">
    <property type="entry name" value="Winged helix' DNA-binding domain"/>
    <property type="match status" value="1"/>
</dbReference>
<dbReference type="InterPro" id="IPR036390">
    <property type="entry name" value="WH_DNA-bd_sf"/>
</dbReference>
<dbReference type="InterPro" id="IPR001845">
    <property type="entry name" value="HTH_ArsR_DNA-bd_dom"/>
</dbReference>
<comment type="caution">
    <text evidence="3">The sequence shown here is derived from an EMBL/GenBank/DDBJ whole genome shotgun (WGS) entry which is preliminary data.</text>
</comment>
<keyword evidence="1" id="KW-1133">Transmembrane helix</keyword>
<name>A0A497F4E4_9CREN</name>
<dbReference type="GO" id="GO:0003700">
    <property type="term" value="F:DNA-binding transcription factor activity"/>
    <property type="evidence" value="ECO:0007669"/>
    <property type="project" value="InterPro"/>
</dbReference>
<feature type="domain" description="HTH arsR-type" evidence="2">
    <location>
        <begin position="7"/>
        <end position="83"/>
    </location>
</feature>
<organism evidence="3 4">
    <name type="scientific">Thermoproteota archaeon</name>
    <dbReference type="NCBI Taxonomy" id="2056631"/>
    <lineage>
        <taxon>Archaea</taxon>
        <taxon>Thermoproteota</taxon>
    </lineage>
</organism>
<dbReference type="CDD" id="cd00090">
    <property type="entry name" value="HTH_ARSR"/>
    <property type="match status" value="1"/>
</dbReference>
<feature type="transmembrane region" description="Helical" evidence="1">
    <location>
        <begin position="89"/>
        <end position="109"/>
    </location>
</feature>
<dbReference type="AlphaFoldDB" id="A0A497F4E4"/>
<protein>
    <recommendedName>
        <fullName evidence="2">HTH arsR-type domain-containing protein</fullName>
    </recommendedName>
</protein>
<reference evidence="3 4" key="1">
    <citation type="submission" date="2018-06" db="EMBL/GenBank/DDBJ databases">
        <title>Extensive metabolic versatility and redundancy in microbially diverse, dynamic hydrothermal sediments.</title>
        <authorList>
            <person name="Dombrowski N."/>
            <person name="Teske A."/>
            <person name="Baker B.J."/>
        </authorList>
    </citation>
    <scope>NUCLEOTIDE SEQUENCE [LARGE SCALE GENOMIC DNA]</scope>
    <source>
        <strain evidence="3">B20_G2</strain>
    </source>
</reference>
<dbReference type="Gene3D" id="1.10.10.10">
    <property type="entry name" value="Winged helix-like DNA-binding domain superfamily/Winged helix DNA-binding domain"/>
    <property type="match status" value="1"/>
</dbReference>
<evidence type="ECO:0000256" key="1">
    <source>
        <dbReference type="SAM" id="Phobius"/>
    </source>
</evidence>
<evidence type="ECO:0000259" key="2">
    <source>
        <dbReference type="SMART" id="SM00418"/>
    </source>
</evidence>
<keyword evidence="1" id="KW-0812">Transmembrane</keyword>
<dbReference type="Pfam" id="PF24038">
    <property type="entry name" value="DUF7347"/>
    <property type="match status" value="1"/>
</dbReference>
<gene>
    <name evidence="3" type="ORF">DRJ26_01960</name>
</gene>
<dbReference type="Proteomes" id="UP000269499">
    <property type="component" value="Unassembled WGS sequence"/>
</dbReference>
<accession>A0A497F4E4</accession>